<dbReference type="InterPro" id="IPR018170">
    <property type="entry name" value="Aldo/ket_reductase_CS"/>
</dbReference>
<dbReference type="EMBL" id="JAINUF010000002">
    <property type="protein sequence ID" value="KAJ8374038.1"/>
    <property type="molecule type" value="Genomic_DNA"/>
</dbReference>
<sequence length="81" mass="8527">MALCIKLNTGANIPVVGLGTWQSPPGKVTEAVKVAIAAGYRHIDGAFIYQNEPEVGAGIQAMIGEGVVTREDLFMVSKVRA</sequence>
<dbReference type="InterPro" id="IPR023210">
    <property type="entry name" value="NADP_OxRdtase_dom"/>
</dbReference>
<dbReference type="Pfam" id="PF00248">
    <property type="entry name" value="Aldo_ket_red"/>
    <property type="match status" value="1"/>
</dbReference>
<dbReference type="PANTHER" id="PTHR11732">
    <property type="entry name" value="ALDO/KETO REDUCTASE"/>
    <property type="match status" value="1"/>
</dbReference>
<dbReference type="Proteomes" id="UP001152622">
    <property type="component" value="Chromosome 2"/>
</dbReference>
<dbReference type="InterPro" id="IPR020471">
    <property type="entry name" value="AKR"/>
</dbReference>
<accession>A0A9Q1G2Y2</accession>
<feature type="domain" description="NADP-dependent oxidoreductase" evidence="2">
    <location>
        <begin position="17"/>
        <end position="79"/>
    </location>
</feature>
<organism evidence="3 4">
    <name type="scientific">Synaphobranchus kaupii</name>
    <name type="common">Kaup's arrowtooth eel</name>
    <dbReference type="NCBI Taxonomy" id="118154"/>
    <lineage>
        <taxon>Eukaryota</taxon>
        <taxon>Metazoa</taxon>
        <taxon>Chordata</taxon>
        <taxon>Craniata</taxon>
        <taxon>Vertebrata</taxon>
        <taxon>Euteleostomi</taxon>
        <taxon>Actinopterygii</taxon>
        <taxon>Neopterygii</taxon>
        <taxon>Teleostei</taxon>
        <taxon>Anguilliformes</taxon>
        <taxon>Synaphobranchidae</taxon>
        <taxon>Synaphobranchus</taxon>
    </lineage>
</organism>
<comment type="similarity">
    <text evidence="1">Belongs to the aldo/keto reductase family.</text>
</comment>
<dbReference type="OrthoDB" id="416253at2759"/>
<dbReference type="GO" id="GO:0016491">
    <property type="term" value="F:oxidoreductase activity"/>
    <property type="evidence" value="ECO:0007669"/>
    <property type="project" value="InterPro"/>
</dbReference>
<dbReference type="Gene3D" id="3.20.20.100">
    <property type="entry name" value="NADP-dependent oxidoreductase domain"/>
    <property type="match status" value="1"/>
</dbReference>
<dbReference type="InterPro" id="IPR036812">
    <property type="entry name" value="NAD(P)_OxRdtase_dom_sf"/>
</dbReference>
<reference evidence="3" key="1">
    <citation type="journal article" date="2023" name="Science">
        <title>Genome structures resolve the early diversification of teleost fishes.</title>
        <authorList>
            <person name="Parey E."/>
            <person name="Louis A."/>
            <person name="Montfort J."/>
            <person name="Bouchez O."/>
            <person name="Roques C."/>
            <person name="Iampietro C."/>
            <person name="Lluch J."/>
            <person name="Castinel A."/>
            <person name="Donnadieu C."/>
            <person name="Desvignes T."/>
            <person name="Floi Bucao C."/>
            <person name="Jouanno E."/>
            <person name="Wen M."/>
            <person name="Mejri S."/>
            <person name="Dirks R."/>
            <person name="Jansen H."/>
            <person name="Henkel C."/>
            <person name="Chen W.J."/>
            <person name="Zahm M."/>
            <person name="Cabau C."/>
            <person name="Klopp C."/>
            <person name="Thompson A.W."/>
            <person name="Robinson-Rechavi M."/>
            <person name="Braasch I."/>
            <person name="Lecointre G."/>
            <person name="Bobe J."/>
            <person name="Postlethwait J.H."/>
            <person name="Berthelot C."/>
            <person name="Roest Crollius H."/>
            <person name="Guiguen Y."/>
        </authorList>
    </citation>
    <scope>NUCLEOTIDE SEQUENCE</scope>
    <source>
        <strain evidence="3">WJC10195</strain>
    </source>
</reference>
<evidence type="ECO:0000256" key="1">
    <source>
        <dbReference type="ARBA" id="ARBA00007905"/>
    </source>
</evidence>
<comment type="caution">
    <text evidence="3">The sequence shown here is derived from an EMBL/GenBank/DDBJ whole genome shotgun (WGS) entry which is preliminary data.</text>
</comment>
<dbReference type="PROSITE" id="PS00798">
    <property type="entry name" value="ALDOKETO_REDUCTASE_1"/>
    <property type="match status" value="1"/>
</dbReference>
<proteinExistence type="inferred from homology"/>
<evidence type="ECO:0000313" key="4">
    <source>
        <dbReference type="Proteomes" id="UP001152622"/>
    </source>
</evidence>
<evidence type="ECO:0000313" key="3">
    <source>
        <dbReference type="EMBL" id="KAJ8374038.1"/>
    </source>
</evidence>
<protein>
    <recommendedName>
        <fullName evidence="2">NADP-dependent oxidoreductase domain-containing protein</fullName>
    </recommendedName>
</protein>
<name>A0A9Q1G2Y2_SYNKA</name>
<keyword evidence="4" id="KW-1185">Reference proteome</keyword>
<gene>
    <name evidence="3" type="ORF">SKAU_G00046180</name>
</gene>
<dbReference type="SUPFAM" id="SSF51430">
    <property type="entry name" value="NAD(P)-linked oxidoreductase"/>
    <property type="match status" value="1"/>
</dbReference>
<evidence type="ECO:0000259" key="2">
    <source>
        <dbReference type="Pfam" id="PF00248"/>
    </source>
</evidence>
<dbReference type="AlphaFoldDB" id="A0A9Q1G2Y2"/>